<evidence type="ECO:0000313" key="1">
    <source>
        <dbReference type="EMBL" id="EUA13749.1"/>
    </source>
</evidence>
<dbReference type="AlphaFoldDB" id="X7Z328"/>
<name>X7Z328_MYCXE</name>
<dbReference type="PATRIC" id="fig|1299334.3.peg.8637"/>
<proteinExistence type="predicted"/>
<protein>
    <submittedName>
        <fullName evidence="1">Uncharacterized protein</fullName>
    </submittedName>
</protein>
<reference evidence="1" key="1">
    <citation type="submission" date="2014-01" db="EMBL/GenBank/DDBJ databases">
        <authorList>
            <person name="Brown-Elliot B."/>
            <person name="Wallace R."/>
            <person name="Lenaerts A."/>
            <person name="Ordway D."/>
            <person name="DeGroote M.A."/>
            <person name="Parker T."/>
            <person name="Sizemore C."/>
            <person name="Tallon L.J."/>
            <person name="Sadzewicz L.K."/>
            <person name="Sengamalay N."/>
            <person name="Fraser C.M."/>
            <person name="Hine E."/>
            <person name="Shefchek K.A."/>
            <person name="Das S.P."/>
            <person name="Tettelin H."/>
        </authorList>
    </citation>
    <scope>NUCLEOTIDE SEQUENCE [LARGE SCALE GENOMIC DNA]</scope>
    <source>
        <strain evidence="1">4042</strain>
    </source>
</reference>
<comment type="caution">
    <text evidence="1">The sequence shown here is derived from an EMBL/GenBank/DDBJ whole genome shotgun (WGS) entry which is preliminary data.</text>
</comment>
<accession>X7Z328</accession>
<organism evidence="1">
    <name type="scientific">Mycobacterium xenopi 4042</name>
    <dbReference type="NCBI Taxonomy" id="1299334"/>
    <lineage>
        <taxon>Bacteria</taxon>
        <taxon>Bacillati</taxon>
        <taxon>Actinomycetota</taxon>
        <taxon>Actinomycetes</taxon>
        <taxon>Mycobacteriales</taxon>
        <taxon>Mycobacteriaceae</taxon>
        <taxon>Mycobacterium</taxon>
    </lineage>
</organism>
<sequence>MHLPARIEARYFGLAGARRHLRRSPHSAKKELQLETCY</sequence>
<gene>
    <name evidence="1" type="ORF">I553_6868</name>
</gene>
<dbReference type="EMBL" id="JAOB01000081">
    <property type="protein sequence ID" value="EUA13749.1"/>
    <property type="molecule type" value="Genomic_DNA"/>
</dbReference>